<name>A0AA87ZAV8_FICCA</name>
<sequence>MMKCRQQTAAIDETPPSLSRTTVVAVDEARNHRRVSSRLLVAGGRSRVLGAHHVKPSLPDRHNHSSSPPRSPSQGTHASIETIHRHQSCRLLDQTCRRDVLSGLERTVSKVESADSVSRLELQGFDCESENAVAIEVKWRKGGSNGKPGLRLVPFYGRRSTRSQRNFTARRGFRGGGTVAWDDEFENLCDFPAFGSDWNLVFSLLFGGREESKKKMATVGKVSMNLSGEGEMERKLPMAWKVGGGAGEATLSVSLSS</sequence>
<comment type="caution">
    <text evidence="2">The sequence shown here is derived from an EMBL/GenBank/DDBJ whole genome shotgun (WGS) entry which is preliminary data.</text>
</comment>
<accession>A0AA87ZAV8</accession>
<proteinExistence type="predicted"/>
<dbReference type="PANTHER" id="PTHR31182">
    <property type="entry name" value="C2 NT-TYPE DOMAIN-CONTAINING PROTEIN"/>
    <property type="match status" value="1"/>
</dbReference>
<evidence type="ECO:0000256" key="1">
    <source>
        <dbReference type="SAM" id="MobiDB-lite"/>
    </source>
</evidence>
<dbReference type="Proteomes" id="UP001187192">
    <property type="component" value="Unassembled WGS sequence"/>
</dbReference>
<evidence type="ECO:0000313" key="3">
    <source>
        <dbReference type="Proteomes" id="UP001187192"/>
    </source>
</evidence>
<gene>
    <name evidence="2" type="ORF">TIFTF001_044520</name>
</gene>
<evidence type="ECO:0000313" key="2">
    <source>
        <dbReference type="EMBL" id="GMN30857.1"/>
    </source>
</evidence>
<evidence type="ECO:0008006" key="4">
    <source>
        <dbReference type="Google" id="ProtNLM"/>
    </source>
</evidence>
<organism evidence="2 3">
    <name type="scientific">Ficus carica</name>
    <name type="common">Common fig</name>
    <dbReference type="NCBI Taxonomy" id="3494"/>
    <lineage>
        <taxon>Eukaryota</taxon>
        <taxon>Viridiplantae</taxon>
        <taxon>Streptophyta</taxon>
        <taxon>Embryophyta</taxon>
        <taxon>Tracheophyta</taxon>
        <taxon>Spermatophyta</taxon>
        <taxon>Magnoliopsida</taxon>
        <taxon>eudicotyledons</taxon>
        <taxon>Gunneridae</taxon>
        <taxon>Pentapetalae</taxon>
        <taxon>rosids</taxon>
        <taxon>fabids</taxon>
        <taxon>Rosales</taxon>
        <taxon>Moraceae</taxon>
        <taxon>Ficeae</taxon>
        <taxon>Ficus</taxon>
    </lineage>
</organism>
<dbReference type="AlphaFoldDB" id="A0AA87ZAV8"/>
<protein>
    <recommendedName>
        <fullName evidence="4">C2 NT-type domain-containing protein</fullName>
    </recommendedName>
</protein>
<dbReference type="PANTHER" id="PTHR31182:SF17">
    <property type="entry name" value="EEIG1_EHBP1 PROTEIN AMINO-TERMINAL DOMAIN PROTEIN"/>
    <property type="match status" value="1"/>
</dbReference>
<keyword evidence="3" id="KW-1185">Reference proteome</keyword>
<feature type="region of interest" description="Disordered" evidence="1">
    <location>
        <begin position="54"/>
        <end position="79"/>
    </location>
</feature>
<dbReference type="EMBL" id="BTGU01003347">
    <property type="protein sequence ID" value="GMN30857.1"/>
    <property type="molecule type" value="Genomic_DNA"/>
</dbReference>
<reference evidence="2" key="1">
    <citation type="submission" date="2023-07" db="EMBL/GenBank/DDBJ databases">
        <title>draft genome sequence of fig (Ficus carica).</title>
        <authorList>
            <person name="Takahashi T."/>
            <person name="Nishimura K."/>
        </authorList>
    </citation>
    <scope>NUCLEOTIDE SEQUENCE</scope>
</reference>